<dbReference type="GO" id="GO:0005524">
    <property type="term" value="F:ATP binding"/>
    <property type="evidence" value="ECO:0007669"/>
    <property type="project" value="UniProtKB-KW"/>
</dbReference>
<reference evidence="18" key="2">
    <citation type="journal article" date="2021" name="PeerJ">
        <title>Extensive microbial diversity within the chicken gut microbiome revealed by metagenomics and culture.</title>
        <authorList>
            <person name="Gilroy R."/>
            <person name="Ravi A."/>
            <person name="Getino M."/>
            <person name="Pursley I."/>
            <person name="Horton D.L."/>
            <person name="Alikhan N.F."/>
            <person name="Baker D."/>
            <person name="Gharbi K."/>
            <person name="Hall N."/>
            <person name="Watson M."/>
            <person name="Adriaenssens E.M."/>
            <person name="Foster-Nyarko E."/>
            <person name="Jarju S."/>
            <person name="Secka A."/>
            <person name="Antonio M."/>
            <person name="Oren A."/>
            <person name="Chaudhuri R.R."/>
            <person name="La Ragione R."/>
            <person name="Hildebrand F."/>
            <person name="Pallen M.J."/>
        </authorList>
    </citation>
    <scope>NUCLEOTIDE SEQUENCE</scope>
    <source>
        <strain evidence="18">CHK160-1198</strain>
    </source>
</reference>
<comment type="similarity">
    <text evidence="1 15">Belongs to the helicase family. RecG subfamily.</text>
</comment>
<dbReference type="InterPro" id="IPR014001">
    <property type="entry name" value="Helicase_ATP-bd"/>
</dbReference>
<dbReference type="EMBL" id="DVNI01000100">
    <property type="protein sequence ID" value="HIU64576.1"/>
    <property type="molecule type" value="Genomic_DNA"/>
</dbReference>
<dbReference type="Gene3D" id="2.40.50.140">
    <property type="entry name" value="Nucleic acid-binding proteins"/>
    <property type="match status" value="1"/>
</dbReference>
<comment type="catalytic activity">
    <reaction evidence="14 15">
        <text>ATP + H2O = ADP + phosphate + H(+)</text>
        <dbReference type="Rhea" id="RHEA:13065"/>
        <dbReference type="ChEBI" id="CHEBI:15377"/>
        <dbReference type="ChEBI" id="CHEBI:15378"/>
        <dbReference type="ChEBI" id="CHEBI:30616"/>
        <dbReference type="ChEBI" id="CHEBI:43474"/>
        <dbReference type="ChEBI" id="CHEBI:456216"/>
        <dbReference type="EC" id="5.6.2.4"/>
    </reaction>
</comment>
<dbReference type="PANTHER" id="PTHR47964">
    <property type="entry name" value="ATP-DEPENDENT DNA HELICASE HOMOLOG RECG, CHLOROPLASTIC"/>
    <property type="match status" value="1"/>
</dbReference>
<dbReference type="EC" id="5.6.2.4" evidence="13 15"/>
<keyword evidence="8" id="KW-0238">DNA-binding</keyword>
<dbReference type="Pfam" id="PF00271">
    <property type="entry name" value="Helicase_C"/>
    <property type="match status" value="1"/>
</dbReference>
<evidence type="ECO:0000256" key="4">
    <source>
        <dbReference type="ARBA" id="ARBA00022763"/>
    </source>
</evidence>
<dbReference type="Pfam" id="PF00270">
    <property type="entry name" value="DEAD"/>
    <property type="match status" value="1"/>
</dbReference>
<keyword evidence="7 15" id="KW-0067">ATP-binding</keyword>
<reference evidence="18" key="1">
    <citation type="submission" date="2020-10" db="EMBL/GenBank/DDBJ databases">
        <authorList>
            <person name="Gilroy R."/>
        </authorList>
    </citation>
    <scope>NUCLEOTIDE SEQUENCE</scope>
    <source>
        <strain evidence="18">CHK160-1198</strain>
    </source>
</reference>
<keyword evidence="6 15" id="KW-0347">Helicase</keyword>
<evidence type="ECO:0000259" key="17">
    <source>
        <dbReference type="PROSITE" id="PS51194"/>
    </source>
</evidence>
<dbReference type="AlphaFoldDB" id="A0A9D1MQS4"/>
<accession>A0A9D1MQS4</accession>
<evidence type="ECO:0000256" key="11">
    <source>
        <dbReference type="ARBA" id="ARBA00023235"/>
    </source>
</evidence>
<dbReference type="NCBIfam" id="NF008165">
    <property type="entry name" value="PRK10917.1-3"/>
    <property type="match status" value="1"/>
</dbReference>
<dbReference type="NCBIfam" id="NF008168">
    <property type="entry name" value="PRK10917.2-2"/>
    <property type="match status" value="1"/>
</dbReference>
<comment type="function">
    <text evidence="15">Plays a critical role in recombination and DNA repair. Helps process Holliday junction intermediates to mature products by catalyzing branch migration. Has replication fork regression activity, unwinds stalled or blocked replication forks to make a HJ that can be resolved. Has a DNA unwinding activity characteristic of a DNA helicase with 3'-5' polarity.</text>
</comment>
<dbReference type="InterPro" id="IPR033454">
    <property type="entry name" value="RecG_wedge"/>
</dbReference>
<dbReference type="InterPro" id="IPR045562">
    <property type="entry name" value="RecG_dom3_C"/>
</dbReference>
<dbReference type="GO" id="GO:0006281">
    <property type="term" value="P:DNA repair"/>
    <property type="evidence" value="ECO:0007669"/>
    <property type="project" value="UniProtKB-UniRule"/>
</dbReference>
<keyword evidence="3 15" id="KW-0547">Nucleotide-binding</keyword>
<gene>
    <name evidence="18" type="primary">recG</name>
    <name evidence="18" type="ORF">IAB06_06045</name>
</gene>
<evidence type="ECO:0000256" key="8">
    <source>
        <dbReference type="ARBA" id="ARBA00023125"/>
    </source>
</evidence>
<dbReference type="SMART" id="SM00490">
    <property type="entry name" value="HELICc"/>
    <property type="match status" value="1"/>
</dbReference>
<evidence type="ECO:0000256" key="10">
    <source>
        <dbReference type="ARBA" id="ARBA00023204"/>
    </source>
</evidence>
<sequence length="688" mass="77417">MWWHQPVSKLKGIGPKKSGDFQNLNVETLGDILNMYPRLNSYIDFSRLKKIRELTINNEQQIFAATIINITDKFSQKGKRYALITVGDETGFAEIYFFAHQRFLIKKFKPEQHVVITGKVKAGRSAKMVTDATLQVVEESEGEPTGLGILPVYNLSGSLTQRDLRRAVKQALTLAKDFLPESLPEWIIKQKQLPSRLEALENIHFPTSFAKLQAAKDRFIFEELYLLQCGLLYYRSRVKKTKQGIKHARDGENVQKVLHSLPFKLTSEQQKVWQEISFDMQEEKTMHRLLQGDVGSGKTVVAALALAKTAENGFQGCIMVPTEILARQHYETLTEILGVNGLKVELLTSNVKGKKRQEVLAQLLAGEIDIMVGTHALLQDEVVFANLALVVTDEQHRFGVEQRAKLASKSVYEPDVLVMTATPIPRTLALTVYGDLDVSALKGLPPGRKPITTLCYTNEKRQQIYAGVLREIKKGRQAYVVCPLIEESEVLDVKSAEEVYLELTHGFLKNIRCALLHGKMKEKDKETVMEAFFRGAIDVLVATTVIEVGVNVPNATLMIIEGSERFGLAQLHQLRGRVGRGNEQSYCVLLTASERPEALTRLKIMRSCSDGFLLAEKDLELRGAGQLFGMRQHGLPDLKIADILHDMDILLEARVFAKATVADSNQCQEVEAVLQNQFDERFKRIFNL</sequence>
<dbReference type="GO" id="GO:0016787">
    <property type="term" value="F:hydrolase activity"/>
    <property type="evidence" value="ECO:0007669"/>
    <property type="project" value="UniProtKB-KW"/>
</dbReference>
<evidence type="ECO:0000256" key="15">
    <source>
        <dbReference type="RuleBase" id="RU363016"/>
    </source>
</evidence>
<keyword evidence="4 15" id="KW-0227">DNA damage</keyword>
<evidence type="ECO:0000259" key="16">
    <source>
        <dbReference type="PROSITE" id="PS51192"/>
    </source>
</evidence>
<dbReference type="InterPro" id="IPR004609">
    <property type="entry name" value="ATP-dep_DNA_helicase_RecG"/>
</dbReference>
<name>A0A9D1MQS4_9FIRM</name>
<evidence type="ECO:0000256" key="2">
    <source>
        <dbReference type="ARBA" id="ARBA00017846"/>
    </source>
</evidence>
<dbReference type="GO" id="GO:0006310">
    <property type="term" value="P:DNA recombination"/>
    <property type="evidence" value="ECO:0007669"/>
    <property type="project" value="UniProtKB-UniRule"/>
</dbReference>
<dbReference type="CDD" id="cd04488">
    <property type="entry name" value="RecG_wedge_OBF"/>
    <property type="match status" value="1"/>
</dbReference>
<evidence type="ECO:0000256" key="1">
    <source>
        <dbReference type="ARBA" id="ARBA00007504"/>
    </source>
</evidence>
<dbReference type="PANTHER" id="PTHR47964:SF1">
    <property type="entry name" value="ATP-DEPENDENT DNA HELICASE HOMOLOG RECG, CHLOROPLASTIC"/>
    <property type="match status" value="1"/>
</dbReference>
<comment type="catalytic activity">
    <reaction evidence="12 15">
        <text>Couples ATP hydrolysis with the unwinding of duplex DNA by translocating in the 3'-5' direction.</text>
        <dbReference type="EC" id="5.6.2.4"/>
    </reaction>
</comment>
<feature type="domain" description="Helicase ATP-binding" evidence="16">
    <location>
        <begin position="279"/>
        <end position="441"/>
    </location>
</feature>
<dbReference type="InterPro" id="IPR012340">
    <property type="entry name" value="NA-bd_OB-fold"/>
</dbReference>
<dbReference type="SUPFAM" id="SSF50249">
    <property type="entry name" value="Nucleic acid-binding proteins"/>
    <property type="match status" value="1"/>
</dbReference>
<evidence type="ECO:0000256" key="12">
    <source>
        <dbReference type="ARBA" id="ARBA00034617"/>
    </source>
</evidence>
<evidence type="ECO:0000256" key="3">
    <source>
        <dbReference type="ARBA" id="ARBA00022741"/>
    </source>
</evidence>
<dbReference type="SUPFAM" id="SSF52540">
    <property type="entry name" value="P-loop containing nucleoside triphosphate hydrolases"/>
    <property type="match status" value="1"/>
</dbReference>
<evidence type="ECO:0000256" key="9">
    <source>
        <dbReference type="ARBA" id="ARBA00023172"/>
    </source>
</evidence>
<dbReference type="Gene3D" id="3.40.50.300">
    <property type="entry name" value="P-loop containing nucleotide triphosphate hydrolases"/>
    <property type="match status" value="2"/>
</dbReference>
<dbReference type="PROSITE" id="PS51192">
    <property type="entry name" value="HELICASE_ATP_BIND_1"/>
    <property type="match status" value="1"/>
</dbReference>
<evidence type="ECO:0000256" key="7">
    <source>
        <dbReference type="ARBA" id="ARBA00022840"/>
    </source>
</evidence>
<keyword evidence="10 15" id="KW-0234">DNA repair</keyword>
<evidence type="ECO:0000256" key="6">
    <source>
        <dbReference type="ARBA" id="ARBA00022806"/>
    </source>
</evidence>
<feature type="domain" description="Helicase C-terminal" evidence="17">
    <location>
        <begin position="474"/>
        <end position="620"/>
    </location>
</feature>
<evidence type="ECO:0000313" key="19">
    <source>
        <dbReference type="Proteomes" id="UP000824099"/>
    </source>
</evidence>
<dbReference type="Pfam" id="PF19833">
    <property type="entry name" value="RecG_dom3_C"/>
    <property type="match status" value="1"/>
</dbReference>
<dbReference type="PROSITE" id="PS51194">
    <property type="entry name" value="HELICASE_CTER"/>
    <property type="match status" value="1"/>
</dbReference>
<dbReference type="CDD" id="cd17992">
    <property type="entry name" value="DEXHc_RecG"/>
    <property type="match status" value="1"/>
</dbReference>
<dbReference type="GO" id="GO:0043138">
    <property type="term" value="F:3'-5' DNA helicase activity"/>
    <property type="evidence" value="ECO:0007669"/>
    <property type="project" value="UniProtKB-EC"/>
</dbReference>
<evidence type="ECO:0000256" key="13">
    <source>
        <dbReference type="ARBA" id="ARBA00034808"/>
    </source>
</evidence>
<dbReference type="GO" id="GO:0003677">
    <property type="term" value="F:DNA binding"/>
    <property type="evidence" value="ECO:0007669"/>
    <property type="project" value="UniProtKB-KW"/>
</dbReference>
<dbReference type="InterPro" id="IPR047112">
    <property type="entry name" value="RecG/Mfd"/>
</dbReference>
<dbReference type="InterPro" id="IPR011545">
    <property type="entry name" value="DEAD/DEAH_box_helicase_dom"/>
</dbReference>
<protein>
    <recommendedName>
        <fullName evidence="2 15">ATP-dependent DNA helicase RecG</fullName>
        <ecNumber evidence="13 15">5.6.2.4</ecNumber>
    </recommendedName>
</protein>
<dbReference type="NCBIfam" id="TIGR00643">
    <property type="entry name" value="recG"/>
    <property type="match status" value="1"/>
</dbReference>
<keyword evidence="5 15" id="KW-0378">Hydrolase</keyword>
<dbReference type="InterPro" id="IPR001650">
    <property type="entry name" value="Helicase_C-like"/>
</dbReference>
<organism evidence="18 19">
    <name type="scientific">Candidatus Avacidaminococcus intestinavium</name>
    <dbReference type="NCBI Taxonomy" id="2840684"/>
    <lineage>
        <taxon>Bacteria</taxon>
        <taxon>Bacillati</taxon>
        <taxon>Bacillota</taxon>
        <taxon>Negativicutes</taxon>
        <taxon>Acidaminococcales</taxon>
        <taxon>Acidaminococcaceae</taxon>
        <taxon>Acidaminococcaceae incertae sedis</taxon>
        <taxon>Candidatus Avacidaminococcus</taxon>
    </lineage>
</organism>
<evidence type="ECO:0000256" key="5">
    <source>
        <dbReference type="ARBA" id="ARBA00022801"/>
    </source>
</evidence>
<evidence type="ECO:0000256" key="14">
    <source>
        <dbReference type="ARBA" id="ARBA00048988"/>
    </source>
</evidence>
<dbReference type="Pfam" id="PF17191">
    <property type="entry name" value="RecG_wedge"/>
    <property type="match status" value="1"/>
</dbReference>
<dbReference type="SMART" id="SM00487">
    <property type="entry name" value="DEXDc"/>
    <property type="match status" value="1"/>
</dbReference>
<keyword evidence="11" id="KW-0413">Isomerase</keyword>
<proteinExistence type="inferred from homology"/>
<dbReference type="InterPro" id="IPR027417">
    <property type="entry name" value="P-loop_NTPase"/>
</dbReference>
<keyword evidence="9 15" id="KW-0233">DNA recombination</keyword>
<comment type="caution">
    <text evidence="18">The sequence shown here is derived from an EMBL/GenBank/DDBJ whole genome shotgun (WGS) entry which is preliminary data.</text>
</comment>
<dbReference type="Proteomes" id="UP000824099">
    <property type="component" value="Unassembled WGS sequence"/>
</dbReference>
<evidence type="ECO:0000313" key="18">
    <source>
        <dbReference type="EMBL" id="HIU64576.1"/>
    </source>
</evidence>